<sequence>MTSYLVLLACMSKSSIEDSDGSNNERKEWNENQVGGSVLRSSLRIRERRLAKFANTLGSGKEIKKDENGKDTKGREKRRTNSDRSLTSRRSSPSSGTEVCDEQPSSNRQSMEITRQRPHSLQLGASSQEDTKPSVAKSPHTNKKRTMTRALPSFTNHLSPSNKRRGSGYDV</sequence>
<evidence type="ECO:0000256" key="1">
    <source>
        <dbReference type="SAM" id="MobiDB-lite"/>
    </source>
</evidence>
<feature type="region of interest" description="Disordered" evidence="1">
    <location>
        <begin position="15"/>
        <end position="40"/>
    </location>
</feature>
<feature type="compositionally biased region" description="Basic residues" evidence="1">
    <location>
        <begin position="162"/>
        <end position="171"/>
    </location>
</feature>
<reference evidence="4" key="1">
    <citation type="submission" date="2016-04" db="UniProtKB">
        <authorList>
            <consortium name="WormBaseParasite"/>
        </authorList>
    </citation>
    <scope>IDENTIFICATION</scope>
</reference>
<gene>
    <name evidence="2" type="ORF">ACOC_LOCUS13019</name>
</gene>
<dbReference type="AlphaFoldDB" id="A0A158PMM4"/>
<name>A0A158PMM4_ANGCS</name>
<dbReference type="EMBL" id="UYYA01005403">
    <property type="protein sequence ID" value="VDM64604.1"/>
    <property type="molecule type" value="Genomic_DNA"/>
</dbReference>
<organism evidence="4">
    <name type="scientific">Angiostrongylus costaricensis</name>
    <name type="common">Nematode worm</name>
    <dbReference type="NCBI Taxonomy" id="334426"/>
    <lineage>
        <taxon>Eukaryota</taxon>
        <taxon>Metazoa</taxon>
        <taxon>Ecdysozoa</taxon>
        <taxon>Nematoda</taxon>
        <taxon>Chromadorea</taxon>
        <taxon>Rhabditida</taxon>
        <taxon>Rhabditina</taxon>
        <taxon>Rhabditomorpha</taxon>
        <taxon>Strongyloidea</taxon>
        <taxon>Metastrongylidae</taxon>
        <taxon>Angiostrongylus</taxon>
    </lineage>
</organism>
<proteinExistence type="predicted"/>
<keyword evidence="3" id="KW-1185">Reference proteome</keyword>
<evidence type="ECO:0000313" key="4">
    <source>
        <dbReference type="WBParaSite" id="ACOC_0001301801-mRNA-1"/>
    </source>
</evidence>
<protein>
    <submittedName>
        <fullName evidence="4">DUF4005 domain-containing protein</fullName>
    </submittedName>
</protein>
<dbReference type="Proteomes" id="UP000267027">
    <property type="component" value="Unassembled WGS sequence"/>
</dbReference>
<feature type="compositionally biased region" description="Polar residues" evidence="1">
    <location>
        <begin position="103"/>
        <end position="113"/>
    </location>
</feature>
<evidence type="ECO:0000313" key="3">
    <source>
        <dbReference type="Proteomes" id="UP000267027"/>
    </source>
</evidence>
<evidence type="ECO:0000313" key="2">
    <source>
        <dbReference type="EMBL" id="VDM64604.1"/>
    </source>
</evidence>
<feature type="region of interest" description="Disordered" evidence="1">
    <location>
        <begin position="53"/>
        <end position="171"/>
    </location>
</feature>
<dbReference type="WBParaSite" id="ACOC_0001301801-mRNA-1">
    <property type="protein sequence ID" value="ACOC_0001301801-mRNA-1"/>
    <property type="gene ID" value="ACOC_0001301801"/>
</dbReference>
<accession>A0A158PMM4</accession>
<reference evidence="2 3" key="2">
    <citation type="submission" date="2018-11" db="EMBL/GenBank/DDBJ databases">
        <authorList>
            <consortium name="Pathogen Informatics"/>
        </authorList>
    </citation>
    <scope>NUCLEOTIDE SEQUENCE [LARGE SCALE GENOMIC DNA]</scope>
    <source>
        <strain evidence="2 3">Costa Rica</strain>
    </source>
</reference>
<feature type="compositionally biased region" description="Low complexity" evidence="1">
    <location>
        <begin position="83"/>
        <end position="97"/>
    </location>
</feature>
<feature type="compositionally biased region" description="Basic and acidic residues" evidence="1">
    <location>
        <begin position="61"/>
        <end position="82"/>
    </location>
</feature>